<sequence>MEAAMSELPLALFTVFASIGAGAFCALALAGFSVQLDEGQQARVDRASWIPLAFVIIGFICAFFHLSNALNAVNVVAGLGRSPLTNEICAGSLFTIVAIIYVALANAGKLSAGARKGLLGVTGVLGLVFGLFMGLAYMIGTVQSWNSWATIAEMVGLTLVGGAAMGSFVLASAEGASKASGALTAMGYVGAIAAIAGGACMAAMVSGEGTALYAGSNLVAAAMPALVIGCVCVIAAAVAAGAAWKRGASVGAVAIVLVVIGALALRLAFYAM</sequence>
<name>A0A172RW96_9ACTN</name>
<gene>
    <name evidence="2" type="ORF">SAMN02910314_01779</name>
</gene>
<reference evidence="3" key="1">
    <citation type="submission" date="2016-10" db="EMBL/GenBank/DDBJ databases">
        <authorList>
            <person name="Varghese N."/>
        </authorList>
    </citation>
    <scope>NUCLEOTIDE SEQUENCE [LARGE SCALE GENOMIC DNA]</scope>
    <source>
        <strain evidence="3">DSM 21843</strain>
    </source>
</reference>
<dbReference type="InterPro" id="IPR007059">
    <property type="entry name" value="DmsC"/>
</dbReference>
<dbReference type="GO" id="GO:0009389">
    <property type="term" value="F:dimethyl sulfoxide reductase activity"/>
    <property type="evidence" value="ECO:0007669"/>
    <property type="project" value="TreeGrafter"/>
</dbReference>
<feature type="transmembrane region" description="Helical" evidence="1">
    <location>
        <begin position="85"/>
        <end position="105"/>
    </location>
</feature>
<keyword evidence="3" id="KW-1185">Reference proteome</keyword>
<organism evidence="2 3">
    <name type="scientific">Denitrobacterium detoxificans</name>
    <dbReference type="NCBI Taxonomy" id="79604"/>
    <lineage>
        <taxon>Bacteria</taxon>
        <taxon>Bacillati</taxon>
        <taxon>Actinomycetota</taxon>
        <taxon>Coriobacteriia</taxon>
        <taxon>Eggerthellales</taxon>
        <taxon>Eggerthellaceae</taxon>
        <taxon>Denitrobacterium</taxon>
    </lineage>
</organism>
<feature type="transmembrane region" description="Helical" evidence="1">
    <location>
        <begin position="218"/>
        <end position="243"/>
    </location>
</feature>
<dbReference type="PANTHER" id="PTHR38095:SF3">
    <property type="entry name" value="ANAEROBIC DIMETHYL SULFOXIDE REDUCTASE, SUBUNIT C"/>
    <property type="match status" value="1"/>
</dbReference>
<dbReference type="GO" id="GO:0009390">
    <property type="term" value="C:dimethyl sulfoxide reductase complex"/>
    <property type="evidence" value="ECO:0007669"/>
    <property type="project" value="TreeGrafter"/>
</dbReference>
<evidence type="ECO:0000313" key="3">
    <source>
        <dbReference type="Proteomes" id="UP000182975"/>
    </source>
</evidence>
<dbReference type="PANTHER" id="PTHR38095">
    <property type="entry name" value="ANAEROBIC DIMETHYL SULFOXIDE REDUCTASE CHAIN YNFH"/>
    <property type="match status" value="1"/>
</dbReference>
<dbReference type="GO" id="GO:0019645">
    <property type="term" value="P:anaerobic electron transport chain"/>
    <property type="evidence" value="ECO:0007669"/>
    <property type="project" value="InterPro"/>
</dbReference>
<evidence type="ECO:0000313" key="2">
    <source>
        <dbReference type="EMBL" id="SEO96988.1"/>
    </source>
</evidence>
<dbReference type="OrthoDB" id="4394845at2"/>
<keyword evidence="1" id="KW-1133">Transmembrane helix</keyword>
<protein>
    <submittedName>
        <fullName evidence="2">Anaerobic dimethyl sulfoxide reductase subunit C (DMSO reductase anchor subunit)</fullName>
    </submittedName>
</protein>
<dbReference type="GO" id="GO:0005886">
    <property type="term" value="C:plasma membrane"/>
    <property type="evidence" value="ECO:0007669"/>
    <property type="project" value="TreeGrafter"/>
</dbReference>
<feature type="transmembrane region" description="Helical" evidence="1">
    <location>
        <begin position="117"/>
        <end position="139"/>
    </location>
</feature>
<dbReference type="Pfam" id="PF04976">
    <property type="entry name" value="DmsC"/>
    <property type="match status" value="1"/>
</dbReference>
<dbReference type="RefSeq" id="WP_066660386.1">
    <property type="nucleotide sequence ID" value="NZ_FOEC01000014.1"/>
</dbReference>
<feature type="transmembrane region" description="Helical" evidence="1">
    <location>
        <begin position="46"/>
        <end position="65"/>
    </location>
</feature>
<dbReference type="EMBL" id="FOEC01000014">
    <property type="protein sequence ID" value="SEO96988.1"/>
    <property type="molecule type" value="Genomic_DNA"/>
</dbReference>
<dbReference type="STRING" id="79604.AAY81_01175"/>
<feature type="transmembrane region" description="Helical" evidence="1">
    <location>
        <begin position="12"/>
        <end position="34"/>
    </location>
</feature>
<feature type="transmembrane region" description="Helical" evidence="1">
    <location>
        <begin position="151"/>
        <end position="173"/>
    </location>
</feature>
<dbReference type="AlphaFoldDB" id="A0A172RW96"/>
<accession>A0A172RW96</accession>
<keyword evidence="1" id="KW-0472">Membrane</keyword>
<dbReference type="Proteomes" id="UP000182975">
    <property type="component" value="Unassembled WGS sequence"/>
</dbReference>
<evidence type="ECO:0000256" key="1">
    <source>
        <dbReference type="SAM" id="Phobius"/>
    </source>
</evidence>
<keyword evidence="1" id="KW-0812">Transmembrane</keyword>
<feature type="transmembrane region" description="Helical" evidence="1">
    <location>
        <begin position="185"/>
        <end position="206"/>
    </location>
</feature>
<proteinExistence type="predicted"/>
<dbReference type="KEGG" id="ddt:AAY81_01175"/>
<feature type="transmembrane region" description="Helical" evidence="1">
    <location>
        <begin position="250"/>
        <end position="271"/>
    </location>
</feature>